<name>A0A0E9PWC6_ANGAN</name>
<dbReference type="EMBL" id="GBXM01099666">
    <property type="protein sequence ID" value="JAH08911.1"/>
    <property type="molecule type" value="Transcribed_RNA"/>
</dbReference>
<accession>A0A0E9PWC6</accession>
<organism evidence="1">
    <name type="scientific">Anguilla anguilla</name>
    <name type="common">European freshwater eel</name>
    <name type="synonym">Muraena anguilla</name>
    <dbReference type="NCBI Taxonomy" id="7936"/>
    <lineage>
        <taxon>Eukaryota</taxon>
        <taxon>Metazoa</taxon>
        <taxon>Chordata</taxon>
        <taxon>Craniata</taxon>
        <taxon>Vertebrata</taxon>
        <taxon>Euteleostomi</taxon>
        <taxon>Actinopterygii</taxon>
        <taxon>Neopterygii</taxon>
        <taxon>Teleostei</taxon>
        <taxon>Anguilliformes</taxon>
        <taxon>Anguillidae</taxon>
        <taxon>Anguilla</taxon>
    </lineage>
</organism>
<sequence>MCSNSLIMYIGILHNSPNSALPKQQSRNECTVITGCQHIKSILVRILCARAV</sequence>
<dbReference type="AlphaFoldDB" id="A0A0E9PWC6"/>
<reference evidence="1" key="2">
    <citation type="journal article" date="2015" name="Fish Shellfish Immunol.">
        <title>Early steps in the European eel (Anguilla anguilla)-Vibrio vulnificus interaction in the gills: Role of the RtxA13 toxin.</title>
        <authorList>
            <person name="Callol A."/>
            <person name="Pajuelo D."/>
            <person name="Ebbesson L."/>
            <person name="Teles M."/>
            <person name="MacKenzie S."/>
            <person name="Amaro C."/>
        </authorList>
    </citation>
    <scope>NUCLEOTIDE SEQUENCE</scope>
</reference>
<reference evidence="1" key="1">
    <citation type="submission" date="2014-11" db="EMBL/GenBank/DDBJ databases">
        <authorList>
            <person name="Amaro Gonzalez C."/>
        </authorList>
    </citation>
    <scope>NUCLEOTIDE SEQUENCE</scope>
</reference>
<evidence type="ECO:0000313" key="1">
    <source>
        <dbReference type="EMBL" id="JAH08911.1"/>
    </source>
</evidence>
<protein>
    <submittedName>
        <fullName evidence="1">Uncharacterized protein</fullName>
    </submittedName>
</protein>
<proteinExistence type="predicted"/>